<feature type="region of interest" description="Disordered" evidence="8">
    <location>
        <begin position="135"/>
        <end position="157"/>
    </location>
</feature>
<proteinExistence type="inferred from homology"/>
<dbReference type="GO" id="GO:0004843">
    <property type="term" value="F:cysteine-type deubiquitinase activity"/>
    <property type="evidence" value="ECO:0007669"/>
    <property type="project" value="UniProtKB-UniRule"/>
</dbReference>
<keyword evidence="4 7" id="KW-0833">Ubl conjugation pathway</keyword>
<dbReference type="Proteomes" id="UP000268093">
    <property type="component" value="Unassembled WGS sequence"/>
</dbReference>
<keyword evidence="12" id="KW-1185">Reference proteome</keyword>
<evidence type="ECO:0000256" key="3">
    <source>
        <dbReference type="ARBA" id="ARBA00022670"/>
    </source>
</evidence>
<feature type="region of interest" description="Disordered" evidence="8">
    <location>
        <begin position="316"/>
        <end position="363"/>
    </location>
</feature>
<evidence type="ECO:0000313" key="12">
    <source>
        <dbReference type="Proteomes" id="UP000268093"/>
    </source>
</evidence>
<feature type="signal peptide" evidence="9">
    <location>
        <begin position="1"/>
        <end position="19"/>
    </location>
</feature>
<dbReference type="InterPro" id="IPR036873">
    <property type="entry name" value="Rhodanese-like_dom_sf"/>
</dbReference>
<dbReference type="SUPFAM" id="SSF54001">
    <property type="entry name" value="Cysteine proteinases"/>
    <property type="match status" value="1"/>
</dbReference>
<comment type="catalytic activity">
    <reaction evidence="1 7">
        <text>Thiol-dependent hydrolysis of ester, thioester, amide, peptide and isopeptide bonds formed by the C-terminal Gly of ubiquitin (a 76-residue protein attached to proteins as an intracellular targeting signal).</text>
        <dbReference type="EC" id="3.4.19.12"/>
    </reaction>
</comment>
<reference evidence="11 12" key="1">
    <citation type="journal article" date="2018" name="New Phytol.">
        <title>Phylogenomics of Endogonaceae and evolution of mycorrhizas within Mucoromycota.</title>
        <authorList>
            <person name="Chang Y."/>
            <person name="Desiro A."/>
            <person name="Na H."/>
            <person name="Sandor L."/>
            <person name="Lipzen A."/>
            <person name="Clum A."/>
            <person name="Barry K."/>
            <person name="Grigoriev I.V."/>
            <person name="Martin F.M."/>
            <person name="Stajich J.E."/>
            <person name="Smith M.E."/>
            <person name="Bonito G."/>
            <person name="Spatafora J.W."/>
        </authorList>
    </citation>
    <scope>NUCLEOTIDE SEQUENCE [LARGE SCALE GENOMIC DNA]</scope>
    <source>
        <strain evidence="11 12">GMNB39</strain>
    </source>
</reference>
<dbReference type="EC" id="3.4.19.12" evidence="7"/>
<dbReference type="PROSITE" id="PS00972">
    <property type="entry name" value="USP_1"/>
    <property type="match status" value="1"/>
</dbReference>
<comment type="similarity">
    <text evidence="2 7">Belongs to the peptidase C19 family.</text>
</comment>
<evidence type="ECO:0000259" key="10">
    <source>
        <dbReference type="PROSITE" id="PS50235"/>
    </source>
</evidence>
<dbReference type="InterPro" id="IPR018200">
    <property type="entry name" value="USP_CS"/>
</dbReference>
<accession>A0A433DGM0</accession>
<dbReference type="PANTHER" id="PTHR21646:SF95">
    <property type="entry name" value="UBIQUITIN CARBOXYL-TERMINAL HYDROLASE 4-RELATED"/>
    <property type="match status" value="1"/>
</dbReference>
<protein>
    <recommendedName>
        <fullName evidence="7">Ubiquitin carboxyl-terminal hydrolase</fullName>
        <ecNumber evidence="7">3.4.19.12</ecNumber>
    </recommendedName>
</protein>
<dbReference type="EMBL" id="RBNI01001779">
    <property type="protein sequence ID" value="RUP50002.1"/>
    <property type="molecule type" value="Genomic_DNA"/>
</dbReference>
<feature type="region of interest" description="Disordered" evidence="8">
    <location>
        <begin position="162"/>
        <end position="181"/>
    </location>
</feature>
<evidence type="ECO:0000256" key="6">
    <source>
        <dbReference type="ARBA" id="ARBA00022807"/>
    </source>
</evidence>
<dbReference type="CDD" id="cd02674">
    <property type="entry name" value="Peptidase_C19R"/>
    <property type="match status" value="1"/>
</dbReference>
<dbReference type="InterPro" id="IPR038765">
    <property type="entry name" value="Papain-like_cys_pep_sf"/>
</dbReference>
<evidence type="ECO:0000256" key="8">
    <source>
        <dbReference type="SAM" id="MobiDB-lite"/>
    </source>
</evidence>
<feature type="chain" id="PRO_5019441152" description="Ubiquitin carboxyl-terminal hydrolase" evidence="9">
    <location>
        <begin position="20"/>
        <end position="751"/>
    </location>
</feature>
<dbReference type="InterPro" id="IPR050185">
    <property type="entry name" value="Ub_carboxyl-term_hydrolase"/>
</dbReference>
<dbReference type="Pfam" id="PF00443">
    <property type="entry name" value="UCH"/>
    <property type="match status" value="1"/>
</dbReference>
<dbReference type="PROSITE" id="PS00973">
    <property type="entry name" value="USP_2"/>
    <property type="match status" value="1"/>
</dbReference>
<dbReference type="PANTHER" id="PTHR21646">
    <property type="entry name" value="UBIQUITIN CARBOXYL-TERMINAL HYDROLASE"/>
    <property type="match status" value="1"/>
</dbReference>
<name>A0A433DGM0_9FUNG</name>
<keyword evidence="6 7" id="KW-0788">Thiol protease</keyword>
<evidence type="ECO:0000256" key="4">
    <source>
        <dbReference type="ARBA" id="ARBA00022786"/>
    </source>
</evidence>
<dbReference type="AlphaFoldDB" id="A0A433DGM0"/>
<keyword evidence="5 7" id="KW-0378">Hydrolase</keyword>
<keyword evidence="3 7" id="KW-0645">Protease</keyword>
<dbReference type="PROSITE" id="PS50235">
    <property type="entry name" value="USP_3"/>
    <property type="match status" value="1"/>
</dbReference>
<evidence type="ECO:0000256" key="5">
    <source>
        <dbReference type="ARBA" id="ARBA00022801"/>
    </source>
</evidence>
<evidence type="ECO:0000256" key="1">
    <source>
        <dbReference type="ARBA" id="ARBA00000707"/>
    </source>
</evidence>
<keyword evidence="9" id="KW-0732">Signal</keyword>
<feature type="compositionally biased region" description="Pro residues" evidence="8">
    <location>
        <begin position="323"/>
        <end position="356"/>
    </location>
</feature>
<evidence type="ECO:0000256" key="2">
    <source>
        <dbReference type="ARBA" id="ARBA00009085"/>
    </source>
</evidence>
<dbReference type="InterPro" id="IPR001394">
    <property type="entry name" value="Peptidase_C19_UCH"/>
</dbReference>
<dbReference type="OrthoDB" id="292964at2759"/>
<feature type="domain" description="USP" evidence="10">
    <location>
        <begin position="394"/>
        <end position="749"/>
    </location>
</feature>
<gene>
    <name evidence="11" type="ORF">BC936DRAFT_140748</name>
</gene>
<dbReference type="InterPro" id="IPR028889">
    <property type="entry name" value="USP"/>
</dbReference>
<evidence type="ECO:0000313" key="11">
    <source>
        <dbReference type="EMBL" id="RUP50002.1"/>
    </source>
</evidence>
<dbReference type="GO" id="GO:0006508">
    <property type="term" value="P:proteolysis"/>
    <property type="evidence" value="ECO:0007669"/>
    <property type="project" value="UniProtKB-KW"/>
</dbReference>
<dbReference type="Gene3D" id="3.90.70.10">
    <property type="entry name" value="Cysteine proteinases"/>
    <property type="match status" value="1"/>
</dbReference>
<evidence type="ECO:0000256" key="9">
    <source>
        <dbReference type="SAM" id="SignalP"/>
    </source>
</evidence>
<dbReference type="GO" id="GO:0016579">
    <property type="term" value="P:protein deubiquitination"/>
    <property type="evidence" value="ECO:0007669"/>
    <property type="project" value="InterPro"/>
</dbReference>
<organism evidence="11 12">
    <name type="scientific">Jimgerdemannia flammicorona</name>
    <dbReference type="NCBI Taxonomy" id="994334"/>
    <lineage>
        <taxon>Eukaryota</taxon>
        <taxon>Fungi</taxon>
        <taxon>Fungi incertae sedis</taxon>
        <taxon>Mucoromycota</taxon>
        <taxon>Mucoromycotina</taxon>
        <taxon>Endogonomycetes</taxon>
        <taxon>Endogonales</taxon>
        <taxon>Endogonaceae</taxon>
        <taxon>Jimgerdemannia</taxon>
    </lineage>
</organism>
<dbReference type="Gene3D" id="3.40.250.10">
    <property type="entry name" value="Rhodanese-like domain"/>
    <property type="match status" value="1"/>
</dbReference>
<sequence length="751" mass="82997">MSFCRHYLFLVIYKYWVFLRLSVLNTPPPFACLDSITSVDIESSLIMNPETDKLLFANRNRFDLIVYYDRNSISDNTPSGVNGYAYVSPLKNLKNAIYENEFTKSLPRTPVLLVGGFEAWRAYTKDKGVYVFKEDGGSRGGSAENTQKENVASRGVGGGVVPTTAYVPRMPPGRANTTELPPINRTVTDFFHQQSDGNNVQSMVKPNFGPAAPPITQYNGYQASVPPPAQMNMPIPQPYRPSSVPQPPLIQQRILSDEPMSIDPATAQPNNTVYPGAVSAGVPASAAGTIAAAGATRLSRRNTFIDNPYNGFTSTASTNTLYEPPPPALAPKPSRPVPPPPALGGPAPPQPPPIPPKNHVSNIDPNVGIRPAAGQLPMSPSSFSQLGAVSIGTTGLKNLGNTCFMNSVIQCLSGTTPLARYFLTGSYKHHINKQNPLGTKGVLAEAYANLIRVMWSESYSFVSPVTFREAIGRFAPQFAGSEQQDSQEFLAFLLDGLHEDLNTIMERPSAIPDTEEEEERFEKLPDWEASTLAWQRYLTRNTSIIVSMFQGQFKNMLQCLTCRKTSTTYNTFMYLSLPIPKPGQGRVTLIQCLDKFVREEVLEGTDAWLCPRCKIRRRASKRLTLSRLPDVLLIHLKRFSFNGPFRDKLETMVEFPLRGLDLTPFMPSYFLNGAIKGPNGVVAPNGHSLYDLYAVSNHFGGLNGGHYTAFVRNGYRGQWHNFDDSRFSVLEDERAVVSRAAYTLYYVKSTV</sequence>
<comment type="caution">
    <text evidence="11">The sequence shown here is derived from an EMBL/GenBank/DDBJ whole genome shotgun (WGS) entry which is preliminary data.</text>
</comment>
<evidence type="ECO:0000256" key="7">
    <source>
        <dbReference type="RuleBase" id="RU366025"/>
    </source>
</evidence>